<dbReference type="EC" id="2.7.1.130" evidence="3 13"/>
<evidence type="ECO:0000256" key="4">
    <source>
        <dbReference type="ARBA" id="ARBA00016436"/>
    </source>
</evidence>
<evidence type="ECO:0000256" key="9">
    <source>
        <dbReference type="ARBA" id="ARBA00022777"/>
    </source>
</evidence>
<dbReference type="PANTHER" id="PTHR42724:SF1">
    <property type="entry name" value="TETRAACYLDISACCHARIDE 4'-KINASE, MITOCHONDRIAL-RELATED"/>
    <property type="match status" value="1"/>
</dbReference>
<evidence type="ECO:0000256" key="2">
    <source>
        <dbReference type="ARBA" id="ARBA00004870"/>
    </source>
</evidence>
<keyword evidence="8 13" id="KW-0547">Nucleotide-binding</keyword>
<dbReference type="UniPathway" id="UPA00359">
    <property type="reaction ID" value="UER00482"/>
</dbReference>
<accession>A0A445N487</accession>
<keyword evidence="5 13" id="KW-0444">Lipid biosynthesis</keyword>
<dbReference type="HAMAP" id="MF_00409">
    <property type="entry name" value="LpxK"/>
    <property type="match status" value="1"/>
</dbReference>
<dbReference type="GO" id="GO:0009244">
    <property type="term" value="P:lipopolysaccharide core region biosynthetic process"/>
    <property type="evidence" value="ECO:0007669"/>
    <property type="project" value="TreeGrafter"/>
</dbReference>
<keyword evidence="9 13" id="KW-0418">Kinase</keyword>
<comment type="pathway">
    <text evidence="2 13">Glycolipid biosynthesis; lipid IV(A) biosynthesis; lipid IV(A) from (3R)-3-hydroxytetradecanoyl-[acyl-carrier-protein] and UDP-N-acetyl-alpha-D-glucosamine: step 6/6.</text>
</comment>
<evidence type="ECO:0000256" key="5">
    <source>
        <dbReference type="ARBA" id="ARBA00022516"/>
    </source>
</evidence>
<evidence type="ECO:0000313" key="14">
    <source>
        <dbReference type="EMBL" id="SPD76504.1"/>
    </source>
</evidence>
<dbReference type="InterPro" id="IPR027417">
    <property type="entry name" value="P-loop_NTPase"/>
</dbReference>
<evidence type="ECO:0000256" key="13">
    <source>
        <dbReference type="HAMAP-Rule" id="MF_00409"/>
    </source>
</evidence>
<evidence type="ECO:0000256" key="1">
    <source>
        <dbReference type="ARBA" id="ARBA00002274"/>
    </source>
</evidence>
<dbReference type="InterPro" id="IPR003758">
    <property type="entry name" value="LpxK"/>
</dbReference>
<dbReference type="SUPFAM" id="SSF52540">
    <property type="entry name" value="P-loop containing nucleoside triphosphate hydrolases"/>
    <property type="match status" value="1"/>
</dbReference>
<sequence length="370" mass="41264">MSSFGPDWSVIHQDRSVGLKSLPLALLSVPYGLALGLRPRLYSFGMIRKRSLPGTVISIGNLTVGGTGKTPAVAMVSRWAKEKGFNVAILSRGYGGVYKGKVLEVSDGKSIKAGPRQAGDEPYLLAKRLPGVPLVISKMRYLAGLFAHEKFGSDFFILDDGFQHIALKRDLDVVLIDAVNPFGNGHLLPWGPLREPVNHLVRADVFIITRAVSPSSTELARGIEKFPSTPVFFADHRPSEIVFPCTSNVFEASFIKGKKILAFAGIANPRLFRETLIRLGADVVFFKGFKDHYQFKREDLSSLIREKEGSKAQYMITTEKDWMRISSLDLTCRELAYLAIEFVLLSDNNRFFDIVEKRVMQRTKPVTRNL</sequence>
<comment type="catalytic activity">
    <reaction evidence="13">
        <text>a lipid A disaccharide + ATP = a lipid IVA + ADP + H(+)</text>
        <dbReference type="Rhea" id="RHEA:67840"/>
        <dbReference type="ChEBI" id="CHEBI:15378"/>
        <dbReference type="ChEBI" id="CHEBI:30616"/>
        <dbReference type="ChEBI" id="CHEBI:176343"/>
        <dbReference type="ChEBI" id="CHEBI:176425"/>
        <dbReference type="ChEBI" id="CHEBI:456216"/>
        <dbReference type="EC" id="2.7.1.130"/>
    </reaction>
</comment>
<dbReference type="GO" id="GO:0009029">
    <property type="term" value="F:lipid-A 4'-kinase activity"/>
    <property type="evidence" value="ECO:0007669"/>
    <property type="project" value="UniProtKB-UniRule"/>
</dbReference>
<dbReference type="GO" id="GO:0005524">
    <property type="term" value="F:ATP binding"/>
    <property type="evidence" value="ECO:0007669"/>
    <property type="project" value="UniProtKB-UniRule"/>
</dbReference>
<keyword evidence="7 13" id="KW-0808">Transferase</keyword>
<protein>
    <recommendedName>
        <fullName evidence="4 13">Tetraacyldisaccharide 4'-kinase</fullName>
        <ecNumber evidence="3 13">2.7.1.130</ecNumber>
    </recommendedName>
    <alternativeName>
        <fullName evidence="12 13">Lipid A 4'-kinase</fullName>
    </alternativeName>
</protein>
<dbReference type="GO" id="GO:0005886">
    <property type="term" value="C:plasma membrane"/>
    <property type="evidence" value="ECO:0007669"/>
    <property type="project" value="TreeGrafter"/>
</dbReference>
<evidence type="ECO:0000256" key="6">
    <source>
        <dbReference type="ARBA" id="ARBA00022556"/>
    </source>
</evidence>
<proteinExistence type="inferred from homology"/>
<dbReference type="GO" id="GO:0009245">
    <property type="term" value="P:lipid A biosynthetic process"/>
    <property type="evidence" value="ECO:0007669"/>
    <property type="project" value="UniProtKB-UniRule"/>
</dbReference>
<evidence type="ECO:0000256" key="10">
    <source>
        <dbReference type="ARBA" id="ARBA00022840"/>
    </source>
</evidence>
<feature type="binding site" evidence="13">
    <location>
        <begin position="63"/>
        <end position="70"/>
    </location>
    <ligand>
        <name>ATP</name>
        <dbReference type="ChEBI" id="CHEBI:30616"/>
    </ligand>
</feature>
<dbReference type="PANTHER" id="PTHR42724">
    <property type="entry name" value="TETRAACYLDISACCHARIDE 4'-KINASE"/>
    <property type="match status" value="1"/>
</dbReference>
<evidence type="ECO:0000256" key="8">
    <source>
        <dbReference type="ARBA" id="ARBA00022741"/>
    </source>
</evidence>
<reference evidence="14" key="1">
    <citation type="submission" date="2018-01" db="EMBL/GenBank/DDBJ databases">
        <authorList>
            <person name="Regsiter A."/>
            <person name="William W."/>
        </authorList>
    </citation>
    <scope>NUCLEOTIDE SEQUENCE</scope>
    <source>
        <strain evidence="14">TRIP AH-1</strain>
    </source>
</reference>
<dbReference type="Pfam" id="PF02606">
    <property type="entry name" value="LpxK"/>
    <property type="match status" value="1"/>
</dbReference>
<keyword evidence="10 13" id="KW-0067">ATP-binding</keyword>
<dbReference type="EMBL" id="OJIN01000245">
    <property type="protein sequence ID" value="SPD76504.1"/>
    <property type="molecule type" value="Genomic_DNA"/>
</dbReference>
<comment type="function">
    <text evidence="1 13">Transfers the gamma-phosphate of ATP to the 4'-position of a tetraacyldisaccharide 1-phosphate intermediate (termed DS-1-P) to form tetraacyldisaccharide 1,4'-bis-phosphate (lipid IVA).</text>
</comment>
<evidence type="ECO:0000256" key="12">
    <source>
        <dbReference type="ARBA" id="ARBA00029757"/>
    </source>
</evidence>
<comment type="similarity">
    <text evidence="13">Belongs to the LpxK family.</text>
</comment>
<keyword evidence="6 13" id="KW-0441">Lipid A biosynthesis</keyword>
<dbReference type="AlphaFoldDB" id="A0A445N487"/>
<name>A0A445N487_9BACT</name>
<evidence type="ECO:0000256" key="7">
    <source>
        <dbReference type="ARBA" id="ARBA00022679"/>
    </source>
</evidence>
<evidence type="ECO:0000256" key="3">
    <source>
        <dbReference type="ARBA" id="ARBA00012071"/>
    </source>
</evidence>
<keyword evidence="11 13" id="KW-0443">Lipid metabolism</keyword>
<gene>
    <name evidence="13 14" type="primary">lpxK</name>
    <name evidence="14" type="ORF">PITCH_A980018</name>
</gene>
<evidence type="ECO:0000256" key="11">
    <source>
        <dbReference type="ARBA" id="ARBA00023098"/>
    </source>
</evidence>
<organism evidence="14">
    <name type="scientific">uncultured Desulfobacterium sp</name>
    <dbReference type="NCBI Taxonomy" id="201089"/>
    <lineage>
        <taxon>Bacteria</taxon>
        <taxon>Pseudomonadati</taxon>
        <taxon>Thermodesulfobacteriota</taxon>
        <taxon>Desulfobacteria</taxon>
        <taxon>Desulfobacterales</taxon>
        <taxon>Desulfobacteriaceae</taxon>
        <taxon>Desulfobacterium</taxon>
        <taxon>environmental samples</taxon>
    </lineage>
</organism>
<dbReference type="NCBIfam" id="TIGR00682">
    <property type="entry name" value="lpxK"/>
    <property type="match status" value="1"/>
</dbReference>